<name>A0A7W7PFS7_STRNE</name>
<dbReference type="AlphaFoldDB" id="A0A7W7PFS7"/>
<dbReference type="EMBL" id="JACHJG010000008">
    <property type="protein sequence ID" value="MBB4888092.1"/>
    <property type="molecule type" value="Genomic_DNA"/>
</dbReference>
<evidence type="ECO:0000313" key="1">
    <source>
        <dbReference type="EMBL" id="MBB4888092.1"/>
    </source>
</evidence>
<proteinExistence type="predicted"/>
<accession>A0A7W7PFS7</accession>
<organism evidence="1 2">
    <name type="scientific">Streptomyces netropsis</name>
    <name type="common">Streptoverticillium netropsis</name>
    <dbReference type="NCBI Taxonomy" id="55404"/>
    <lineage>
        <taxon>Bacteria</taxon>
        <taxon>Bacillati</taxon>
        <taxon>Actinomycetota</taxon>
        <taxon>Actinomycetes</taxon>
        <taxon>Kitasatosporales</taxon>
        <taxon>Streptomycetaceae</taxon>
        <taxon>Streptomyces</taxon>
    </lineage>
</organism>
<dbReference type="Proteomes" id="UP000556436">
    <property type="component" value="Unassembled WGS sequence"/>
</dbReference>
<protein>
    <submittedName>
        <fullName evidence="1">Tetratricopeptide (TPR) repeat protein</fullName>
    </submittedName>
</protein>
<dbReference type="SUPFAM" id="SSF48452">
    <property type="entry name" value="TPR-like"/>
    <property type="match status" value="1"/>
</dbReference>
<dbReference type="RefSeq" id="WP_184735426.1">
    <property type="nucleotide sequence ID" value="NZ_BMRW01000008.1"/>
</dbReference>
<reference evidence="1 2" key="1">
    <citation type="submission" date="2020-08" db="EMBL/GenBank/DDBJ databases">
        <title>Genomic Encyclopedia of Type Strains, Phase III (KMG-III): the genomes of soil and plant-associated and newly described type strains.</title>
        <authorList>
            <person name="Whitman W."/>
        </authorList>
    </citation>
    <scope>NUCLEOTIDE SEQUENCE [LARGE SCALE GENOMIC DNA]</scope>
    <source>
        <strain evidence="1 2">CECT 3265</strain>
    </source>
</reference>
<evidence type="ECO:0000313" key="2">
    <source>
        <dbReference type="Proteomes" id="UP000556436"/>
    </source>
</evidence>
<comment type="caution">
    <text evidence="1">The sequence shown here is derived from an EMBL/GenBank/DDBJ whole genome shotgun (WGS) entry which is preliminary data.</text>
</comment>
<keyword evidence="2" id="KW-1185">Reference proteome</keyword>
<sequence>MQFSSYEDAKAWLDDERPNLIAAVTALKAQGRHGRSVALAWFVGLYLSSRWLFNDLVAVTETVLAISHLPNGSNVLVAKVLAALGRELEHHGSHEKHDLLASAVDAQARALAIFREHGDRRCEAWALVNFSRLLHEDQQLREAGEALDQAAAIFHEVNDQDGVDEVDWVRSCLSLSGQA</sequence>
<gene>
    <name evidence="1" type="ORF">FHS38_004160</name>
</gene>
<dbReference type="InterPro" id="IPR011990">
    <property type="entry name" value="TPR-like_helical_dom_sf"/>
</dbReference>
<dbReference type="Gene3D" id="1.25.40.10">
    <property type="entry name" value="Tetratricopeptide repeat domain"/>
    <property type="match status" value="1"/>
</dbReference>